<accession>A0A1R3G3S2</accession>
<protein>
    <submittedName>
        <fullName evidence="2">Uncharacterized protein</fullName>
    </submittedName>
</protein>
<sequence>MRQDVRKRKAIDVALEGSARGGRKETMMKRQSHIRKEGTQGSSDGNFIFEVENGER</sequence>
<feature type="region of interest" description="Disordered" evidence="1">
    <location>
        <begin position="1"/>
        <end position="56"/>
    </location>
</feature>
<comment type="caution">
    <text evidence="2">The sequence shown here is derived from an EMBL/GenBank/DDBJ whole genome shotgun (WGS) entry which is preliminary data.</text>
</comment>
<keyword evidence="3" id="KW-1185">Reference proteome</keyword>
<feature type="compositionally biased region" description="Basic and acidic residues" evidence="1">
    <location>
        <begin position="22"/>
        <end position="38"/>
    </location>
</feature>
<reference evidence="2 3" key="1">
    <citation type="submission" date="2013-09" db="EMBL/GenBank/DDBJ databases">
        <title>Corchorus capsularis genome sequencing.</title>
        <authorList>
            <person name="Alam M."/>
            <person name="Haque M.S."/>
            <person name="Islam M.S."/>
            <person name="Emdad E.M."/>
            <person name="Islam M.M."/>
            <person name="Ahmed B."/>
            <person name="Halim A."/>
            <person name="Hossen Q.M.M."/>
            <person name="Hossain M.Z."/>
            <person name="Ahmed R."/>
            <person name="Khan M.M."/>
            <person name="Islam R."/>
            <person name="Rashid M.M."/>
            <person name="Khan S.A."/>
            <person name="Rahman M.S."/>
            <person name="Alam M."/>
        </authorList>
    </citation>
    <scope>NUCLEOTIDE SEQUENCE [LARGE SCALE GENOMIC DNA]</scope>
    <source>
        <strain evidence="3">cv. CVL-1</strain>
        <tissue evidence="2">Whole seedling</tissue>
    </source>
</reference>
<dbReference type="Proteomes" id="UP000188268">
    <property type="component" value="Unassembled WGS sequence"/>
</dbReference>
<dbReference type="EMBL" id="AWWV01015450">
    <property type="protein sequence ID" value="OMO52707.1"/>
    <property type="molecule type" value="Genomic_DNA"/>
</dbReference>
<evidence type="ECO:0000256" key="1">
    <source>
        <dbReference type="SAM" id="MobiDB-lite"/>
    </source>
</evidence>
<gene>
    <name evidence="2" type="ORF">CCACVL1_29106</name>
</gene>
<organism evidence="2 3">
    <name type="scientific">Corchorus capsularis</name>
    <name type="common">Jute</name>
    <dbReference type="NCBI Taxonomy" id="210143"/>
    <lineage>
        <taxon>Eukaryota</taxon>
        <taxon>Viridiplantae</taxon>
        <taxon>Streptophyta</taxon>
        <taxon>Embryophyta</taxon>
        <taxon>Tracheophyta</taxon>
        <taxon>Spermatophyta</taxon>
        <taxon>Magnoliopsida</taxon>
        <taxon>eudicotyledons</taxon>
        <taxon>Gunneridae</taxon>
        <taxon>Pentapetalae</taxon>
        <taxon>rosids</taxon>
        <taxon>malvids</taxon>
        <taxon>Malvales</taxon>
        <taxon>Malvaceae</taxon>
        <taxon>Grewioideae</taxon>
        <taxon>Apeibeae</taxon>
        <taxon>Corchorus</taxon>
    </lineage>
</organism>
<evidence type="ECO:0000313" key="3">
    <source>
        <dbReference type="Proteomes" id="UP000188268"/>
    </source>
</evidence>
<name>A0A1R3G3S2_COCAP</name>
<dbReference type="Gramene" id="OMO52707">
    <property type="protein sequence ID" value="OMO52707"/>
    <property type="gene ID" value="CCACVL1_29106"/>
</dbReference>
<dbReference type="AlphaFoldDB" id="A0A1R3G3S2"/>
<evidence type="ECO:0000313" key="2">
    <source>
        <dbReference type="EMBL" id="OMO52707.1"/>
    </source>
</evidence>
<proteinExistence type="predicted"/>